<dbReference type="Proteomes" id="UP000887565">
    <property type="component" value="Unplaced"/>
</dbReference>
<feature type="region of interest" description="Disordered" evidence="1">
    <location>
        <begin position="50"/>
        <end position="70"/>
    </location>
</feature>
<sequence>MESPSGSFTTILAPDSSRIRVILSPPLPMIEPAKSLGMITIMDTRPPKRPLGCIPRAAMNSSKIPTMQEL</sequence>
<dbReference type="AlphaFoldDB" id="A0A915HPW2"/>
<protein>
    <submittedName>
        <fullName evidence="3">Uncharacterized protein</fullName>
    </submittedName>
</protein>
<name>A0A915HPW2_ROMCU</name>
<reference evidence="3" key="1">
    <citation type="submission" date="2022-11" db="UniProtKB">
        <authorList>
            <consortium name="WormBaseParasite"/>
        </authorList>
    </citation>
    <scope>IDENTIFICATION</scope>
</reference>
<evidence type="ECO:0000256" key="1">
    <source>
        <dbReference type="SAM" id="MobiDB-lite"/>
    </source>
</evidence>
<dbReference type="WBParaSite" id="nRc.2.0.1.t03546-RA">
    <property type="protein sequence ID" value="nRc.2.0.1.t03546-RA"/>
    <property type="gene ID" value="nRc.2.0.1.g03546"/>
</dbReference>
<feature type="compositionally biased region" description="Polar residues" evidence="1">
    <location>
        <begin position="59"/>
        <end position="70"/>
    </location>
</feature>
<evidence type="ECO:0000313" key="3">
    <source>
        <dbReference type="WBParaSite" id="nRc.2.0.1.t03546-RA"/>
    </source>
</evidence>
<proteinExistence type="predicted"/>
<organism evidence="2 3">
    <name type="scientific">Romanomermis culicivorax</name>
    <name type="common">Nematode worm</name>
    <dbReference type="NCBI Taxonomy" id="13658"/>
    <lineage>
        <taxon>Eukaryota</taxon>
        <taxon>Metazoa</taxon>
        <taxon>Ecdysozoa</taxon>
        <taxon>Nematoda</taxon>
        <taxon>Enoplea</taxon>
        <taxon>Dorylaimia</taxon>
        <taxon>Mermithida</taxon>
        <taxon>Mermithoidea</taxon>
        <taxon>Mermithidae</taxon>
        <taxon>Romanomermis</taxon>
    </lineage>
</organism>
<accession>A0A915HPW2</accession>
<evidence type="ECO:0000313" key="2">
    <source>
        <dbReference type="Proteomes" id="UP000887565"/>
    </source>
</evidence>
<keyword evidence="2" id="KW-1185">Reference proteome</keyword>